<evidence type="ECO:0000313" key="2">
    <source>
        <dbReference type="EMBL" id="KAK9819045.1"/>
    </source>
</evidence>
<organism evidence="2 3">
    <name type="scientific">Apatococcus lobatus</name>
    <dbReference type="NCBI Taxonomy" id="904363"/>
    <lineage>
        <taxon>Eukaryota</taxon>
        <taxon>Viridiplantae</taxon>
        <taxon>Chlorophyta</taxon>
        <taxon>core chlorophytes</taxon>
        <taxon>Trebouxiophyceae</taxon>
        <taxon>Chlorellales</taxon>
        <taxon>Chlorellaceae</taxon>
        <taxon>Apatococcus</taxon>
    </lineage>
</organism>
<dbReference type="AlphaFoldDB" id="A0AAW1Q9N9"/>
<evidence type="ECO:0000313" key="3">
    <source>
        <dbReference type="Proteomes" id="UP001438707"/>
    </source>
</evidence>
<evidence type="ECO:0000256" key="1">
    <source>
        <dbReference type="SAM" id="MobiDB-lite"/>
    </source>
</evidence>
<dbReference type="EMBL" id="JALJOS010000051">
    <property type="protein sequence ID" value="KAK9819045.1"/>
    <property type="molecule type" value="Genomic_DNA"/>
</dbReference>
<comment type="caution">
    <text evidence="2">The sequence shown here is derived from an EMBL/GenBank/DDBJ whole genome shotgun (WGS) entry which is preliminary data.</text>
</comment>
<proteinExistence type="predicted"/>
<feature type="region of interest" description="Disordered" evidence="1">
    <location>
        <begin position="52"/>
        <end position="83"/>
    </location>
</feature>
<protein>
    <submittedName>
        <fullName evidence="2">Uncharacterized protein</fullName>
    </submittedName>
</protein>
<keyword evidence="3" id="KW-1185">Reference proteome</keyword>
<name>A0AAW1Q9N9_9CHLO</name>
<accession>A0AAW1Q9N9</accession>
<reference evidence="2 3" key="1">
    <citation type="journal article" date="2024" name="Nat. Commun.">
        <title>Phylogenomics reveals the evolutionary origins of lichenization in chlorophyte algae.</title>
        <authorList>
            <person name="Puginier C."/>
            <person name="Libourel C."/>
            <person name="Otte J."/>
            <person name="Skaloud P."/>
            <person name="Haon M."/>
            <person name="Grisel S."/>
            <person name="Petersen M."/>
            <person name="Berrin J.G."/>
            <person name="Delaux P.M."/>
            <person name="Dal Grande F."/>
            <person name="Keller J."/>
        </authorList>
    </citation>
    <scope>NUCLEOTIDE SEQUENCE [LARGE SCALE GENOMIC DNA]</scope>
    <source>
        <strain evidence="2 3">SAG 2145</strain>
    </source>
</reference>
<dbReference type="Proteomes" id="UP001438707">
    <property type="component" value="Unassembled WGS sequence"/>
</dbReference>
<sequence length="116" mass="12481">MQMYEARNQTAIASGADNQLSFSCVVDTSSSWPSLQPQLGFSGAAAAKSTSLRSCSKPREGSPATASQPKLKPASHTNRSDMEDLLCPRADNKATLYINFSQIALHALIILDIFHP</sequence>
<gene>
    <name evidence="2" type="ORF">WJX74_010001</name>
</gene>